<evidence type="ECO:0000256" key="3">
    <source>
        <dbReference type="ARBA" id="ARBA00022525"/>
    </source>
</evidence>
<dbReference type="PhylomeDB" id="A0A068TY76"/>
<dbReference type="InterPro" id="IPR036881">
    <property type="entry name" value="Glyco_hydro_3_C_sf"/>
</dbReference>
<dbReference type="InParanoid" id="A0A068TY76"/>
<feature type="domain" description="Fibronectin type III-like" evidence="9">
    <location>
        <begin position="1349"/>
        <end position="1419"/>
    </location>
</feature>
<dbReference type="EMBL" id="HG739090">
    <property type="protein sequence ID" value="CDP01027.1"/>
    <property type="molecule type" value="Genomic_DNA"/>
</dbReference>
<dbReference type="GO" id="GO:0046556">
    <property type="term" value="F:alpha-L-arabinofuranosidase activity"/>
    <property type="evidence" value="ECO:0007669"/>
    <property type="project" value="TreeGrafter"/>
</dbReference>
<accession>A0A068TY76</accession>
<name>A0A068TY76_COFCA</name>
<evidence type="ECO:0000256" key="7">
    <source>
        <dbReference type="ARBA" id="ARBA00023295"/>
    </source>
</evidence>
<keyword evidence="3" id="KW-0964">Secreted</keyword>
<feature type="chain" id="PRO_5001654327" description="Fibronectin type III-like domain-containing protein" evidence="8">
    <location>
        <begin position="20"/>
        <end position="1426"/>
    </location>
</feature>
<dbReference type="PANTHER" id="PTHR42721:SF3">
    <property type="entry name" value="BETA-D-XYLOSIDASE 5-RELATED"/>
    <property type="match status" value="1"/>
</dbReference>
<proteinExistence type="inferred from homology"/>
<evidence type="ECO:0000256" key="4">
    <source>
        <dbReference type="ARBA" id="ARBA00022729"/>
    </source>
</evidence>
<protein>
    <recommendedName>
        <fullName evidence="9">Fibronectin type III-like domain-containing protein</fullName>
    </recommendedName>
</protein>
<comment type="subcellular location">
    <subcellularLocation>
        <location evidence="1">Secreted</location>
    </subcellularLocation>
</comment>
<reference evidence="11" key="1">
    <citation type="journal article" date="2014" name="Science">
        <title>The coffee genome provides insight into the convergent evolution of caffeine biosynthesis.</title>
        <authorList>
            <person name="Denoeud F."/>
            <person name="Carretero-Paulet L."/>
            <person name="Dereeper A."/>
            <person name="Droc G."/>
            <person name="Guyot R."/>
            <person name="Pietrella M."/>
            <person name="Zheng C."/>
            <person name="Alberti A."/>
            <person name="Anthony F."/>
            <person name="Aprea G."/>
            <person name="Aury J.M."/>
            <person name="Bento P."/>
            <person name="Bernard M."/>
            <person name="Bocs S."/>
            <person name="Campa C."/>
            <person name="Cenci A."/>
            <person name="Combes M.C."/>
            <person name="Crouzillat D."/>
            <person name="Da Silva C."/>
            <person name="Daddiego L."/>
            <person name="De Bellis F."/>
            <person name="Dussert S."/>
            <person name="Garsmeur O."/>
            <person name="Gayraud T."/>
            <person name="Guignon V."/>
            <person name="Jahn K."/>
            <person name="Jamilloux V."/>
            <person name="Joet T."/>
            <person name="Labadie K."/>
            <person name="Lan T."/>
            <person name="Leclercq J."/>
            <person name="Lepelley M."/>
            <person name="Leroy T."/>
            <person name="Li L.T."/>
            <person name="Librado P."/>
            <person name="Lopez L."/>
            <person name="Munoz A."/>
            <person name="Noel B."/>
            <person name="Pallavicini A."/>
            <person name="Perrotta G."/>
            <person name="Poncet V."/>
            <person name="Pot D."/>
            <person name="Priyono X."/>
            <person name="Rigoreau M."/>
            <person name="Rouard M."/>
            <person name="Rozas J."/>
            <person name="Tranchant-Dubreuil C."/>
            <person name="VanBuren R."/>
            <person name="Zhang Q."/>
            <person name="Andrade A.C."/>
            <person name="Argout X."/>
            <person name="Bertrand B."/>
            <person name="de Kochko A."/>
            <person name="Graziosi G."/>
            <person name="Henry R.J."/>
            <person name="Jayarama X."/>
            <person name="Ming R."/>
            <person name="Nagai C."/>
            <person name="Rounsley S."/>
            <person name="Sankoff D."/>
            <person name="Giuliano G."/>
            <person name="Albert V.A."/>
            <person name="Wincker P."/>
            <person name="Lashermes P."/>
        </authorList>
    </citation>
    <scope>NUCLEOTIDE SEQUENCE [LARGE SCALE GENOMIC DNA]</scope>
    <source>
        <strain evidence="11">cv. DH200-94</strain>
    </source>
</reference>
<dbReference type="InterPro" id="IPR002772">
    <property type="entry name" value="Glyco_hydro_3_C"/>
</dbReference>
<dbReference type="SUPFAM" id="SSF51445">
    <property type="entry name" value="(Trans)glycosidases"/>
    <property type="match status" value="2"/>
</dbReference>
<comment type="similarity">
    <text evidence="2">Belongs to the glycosyl hydrolase 3 family.</text>
</comment>
<dbReference type="Pfam" id="PF01915">
    <property type="entry name" value="Glyco_hydro_3_C"/>
    <property type="match status" value="2"/>
</dbReference>
<dbReference type="InterPro" id="IPR026891">
    <property type="entry name" value="Fn3-like"/>
</dbReference>
<evidence type="ECO:0000256" key="2">
    <source>
        <dbReference type="ARBA" id="ARBA00005336"/>
    </source>
</evidence>
<dbReference type="Pfam" id="PF14310">
    <property type="entry name" value="Fn3-like"/>
    <property type="match status" value="1"/>
</dbReference>
<dbReference type="InterPro" id="IPR013783">
    <property type="entry name" value="Ig-like_fold"/>
</dbReference>
<dbReference type="PRINTS" id="PR00133">
    <property type="entry name" value="GLHYDRLASE3"/>
</dbReference>
<evidence type="ECO:0000256" key="8">
    <source>
        <dbReference type="SAM" id="SignalP"/>
    </source>
</evidence>
<dbReference type="PANTHER" id="PTHR42721">
    <property type="entry name" value="SUGAR HYDROLASE-RELATED"/>
    <property type="match status" value="1"/>
</dbReference>
<evidence type="ECO:0000313" key="11">
    <source>
        <dbReference type="Proteomes" id="UP000295252"/>
    </source>
</evidence>
<dbReference type="Gene3D" id="2.60.40.10">
    <property type="entry name" value="Immunoglobulins"/>
    <property type="match status" value="1"/>
</dbReference>
<dbReference type="Proteomes" id="UP000295252">
    <property type="component" value="Chromosome II"/>
</dbReference>
<dbReference type="OrthoDB" id="47059at2759"/>
<dbReference type="FunCoup" id="A0A068TY76">
    <property type="interactions" value="594"/>
</dbReference>
<sequence length="1426" mass="155745">MRILEIKIIFISSVILVTAIESFQPPYSCDSTNPLAQSFPFCNTTLALDHRVQDLVSRLTLDEKISQLVDSAPAIPRLNISAFEWWSEALHGISESGKGILFNGTLTAATVFPQVILTAASFDACLWYNISQAIGKEARAFYNEGQALGVTFWAPNINIFRDPRWGRGQETPGEDPSVAESYAVSYVRGIQGDSFDGGQLKDGHLQVSACCKHFTAYDLDNWDGVTRFVFNANASNQTISDLADTYEPPFESCIQQGQATGLMCAYNLLNGVPNCADYNLLTETVRGEWGFKGYIASDCDAVAVIHDDQGYAKLPEDAVADVLKAGMDVDCGSFLMNYTGRAVQQKKLSESDLDRALHNLFSIRMRLGLFNGDPTRLEYGNIGPEQVCSQEHQDLALEAARDGIVLLKNSYNLLPLPKAETVSLAVIGPNANTSETFAGNYHGLPCKNITIFQALGSYTKNAVYLQGCVGVNCTSSATAEALGVAQEADYVVLVMGLDQSQEREELDRTELVLPGQQETLIKNITLHAKNPVILVLLSGGYPGEAGGIALAQIIFGDHNPGDRLPVTWYPEDFIKVPMTDMRMRSEPSTGYPGRTYRFYTGPKVYEFGYGLSYSNYTREFVHVTPDKIYINNKKFSTKIAVENRGNLPGKHPVLLFVKQANLTIGSPQKQLIAFRSPPFSCDKLNSQSDSFSFCKTTLPIPARARDLVSRLTIDEKISQLVNTAPAIPRLGIPAYQWWSEALHGVANAGPGITFNGNIRAATSFPQVILTAASFDVHLWYSIGQVVGKEARAVYNEGQATGMTFWAPNINIFRDPRWGRGQETPGEDPMVTGKYAVSYVRGVQGDSFQGGMLNHGELQASACCKHFTAYDLDNWKGITRFSFDARVTEQDLADTFQPPFRSCIQDGQASGIMCAYNRVNGVPPCANHDLLTQTARKQWGFHGYITSDCDAVSIIYEQHKYAGTPEDAVADVLKAGMDVNCGYYLLNYTKSAFLQKKVSESDIDRALHNLFSVRMRLGLFNGDPKKLLYGSIGPDQVCTKEHQELALEAARNGIVLLKNSAKLLPLSKKITSLAVIGPNANNAFVMLGNYQGPPCISVAVYKALQDYVPNAVYHEGCNAVNCTSAAIDDAVNAAKGADYVVLVMGLDQGEETEQLDRESLTLPGQQESLITAVANAANKPVILVLLCGGPVDVSFAKDNPKIGSILWAGYPGQAGGIALSEILFGDHNPGGRLPLTWYPKEFVNIPMTDMRMRPDPSSGYPGRTYRFYNGKKVFEFGYGLSYSTYSYNFVKVAQSTLYLNQLSATAQVTATSSNAARHLAVSEMNTDSCEKAKFSTVVGVENSGDLAGKHPVLLFVRQAKATNGNPIKQLIGFQRVSLDAGAKAEIEFTLSPCEHLSGANEDGLMVIEEGSRYLVVGDKEYPINVVI</sequence>
<dbReference type="InterPro" id="IPR017853">
    <property type="entry name" value="GH"/>
</dbReference>
<dbReference type="GO" id="GO:0045493">
    <property type="term" value="P:xylan catabolic process"/>
    <property type="evidence" value="ECO:0007669"/>
    <property type="project" value="InterPro"/>
</dbReference>
<dbReference type="Pfam" id="PF00933">
    <property type="entry name" value="Glyco_hydro_3"/>
    <property type="match status" value="2"/>
</dbReference>
<keyword evidence="11" id="KW-1185">Reference proteome</keyword>
<dbReference type="Gramene" id="CDP01027">
    <property type="protein sequence ID" value="CDP01027"/>
    <property type="gene ID" value="GSCOC_T00034515001"/>
</dbReference>
<dbReference type="FunFam" id="3.40.50.1700:FF:000001">
    <property type="entry name" value="probable beta-D-xylosidase 2"/>
    <property type="match status" value="1"/>
</dbReference>
<evidence type="ECO:0000256" key="1">
    <source>
        <dbReference type="ARBA" id="ARBA00004613"/>
    </source>
</evidence>
<gene>
    <name evidence="10" type="ORF">GSCOC_T00034515001</name>
</gene>
<dbReference type="OMA" id="MANASYQ"/>
<dbReference type="Gene3D" id="3.40.50.1700">
    <property type="entry name" value="Glycoside hydrolase family 3 C-terminal domain"/>
    <property type="match status" value="2"/>
</dbReference>
<dbReference type="GO" id="GO:0009044">
    <property type="term" value="F:xylan 1,4-beta-xylosidase activity"/>
    <property type="evidence" value="ECO:0007669"/>
    <property type="project" value="InterPro"/>
</dbReference>
<dbReference type="GO" id="GO:0031222">
    <property type="term" value="P:arabinan catabolic process"/>
    <property type="evidence" value="ECO:0007669"/>
    <property type="project" value="TreeGrafter"/>
</dbReference>
<dbReference type="STRING" id="49390.A0A068TY76"/>
<keyword evidence="4 8" id="KW-0732">Signal</keyword>
<dbReference type="GO" id="GO:0005576">
    <property type="term" value="C:extracellular region"/>
    <property type="evidence" value="ECO:0007669"/>
    <property type="project" value="UniProtKB-SubCell"/>
</dbReference>
<keyword evidence="6" id="KW-0325">Glycoprotein</keyword>
<dbReference type="Gene3D" id="3.20.20.300">
    <property type="entry name" value="Glycoside hydrolase, family 3, N-terminal domain"/>
    <property type="match status" value="2"/>
</dbReference>
<dbReference type="FunFam" id="3.20.20.300:FF:000004">
    <property type="entry name" value="probable beta-D-xylosidase 7"/>
    <property type="match status" value="2"/>
</dbReference>
<evidence type="ECO:0000256" key="6">
    <source>
        <dbReference type="ARBA" id="ARBA00023180"/>
    </source>
</evidence>
<dbReference type="SUPFAM" id="SSF52279">
    <property type="entry name" value="Beta-D-glucan exohydrolase, C-terminal domain"/>
    <property type="match status" value="2"/>
</dbReference>
<dbReference type="InterPro" id="IPR036962">
    <property type="entry name" value="Glyco_hydro_3_N_sf"/>
</dbReference>
<dbReference type="GO" id="GO:0009505">
    <property type="term" value="C:plant-type cell wall"/>
    <property type="evidence" value="ECO:0007669"/>
    <property type="project" value="TreeGrafter"/>
</dbReference>
<dbReference type="SMART" id="SM01217">
    <property type="entry name" value="Fn3_like"/>
    <property type="match status" value="1"/>
</dbReference>
<feature type="signal peptide" evidence="8">
    <location>
        <begin position="1"/>
        <end position="19"/>
    </location>
</feature>
<dbReference type="InterPro" id="IPR044993">
    <property type="entry name" value="BXL"/>
</dbReference>
<keyword evidence="7" id="KW-0326">Glycosidase</keyword>
<evidence type="ECO:0000313" key="10">
    <source>
        <dbReference type="EMBL" id="CDP01027.1"/>
    </source>
</evidence>
<organism evidence="10 11">
    <name type="scientific">Coffea canephora</name>
    <name type="common">Robusta coffee</name>
    <dbReference type="NCBI Taxonomy" id="49390"/>
    <lineage>
        <taxon>Eukaryota</taxon>
        <taxon>Viridiplantae</taxon>
        <taxon>Streptophyta</taxon>
        <taxon>Embryophyta</taxon>
        <taxon>Tracheophyta</taxon>
        <taxon>Spermatophyta</taxon>
        <taxon>Magnoliopsida</taxon>
        <taxon>eudicotyledons</taxon>
        <taxon>Gunneridae</taxon>
        <taxon>Pentapetalae</taxon>
        <taxon>asterids</taxon>
        <taxon>lamiids</taxon>
        <taxon>Gentianales</taxon>
        <taxon>Rubiaceae</taxon>
        <taxon>Ixoroideae</taxon>
        <taxon>Gardenieae complex</taxon>
        <taxon>Bertiereae - Coffeeae clade</taxon>
        <taxon>Coffeeae</taxon>
        <taxon>Coffea</taxon>
    </lineage>
</organism>
<dbReference type="InterPro" id="IPR001764">
    <property type="entry name" value="Glyco_hydro_3_N"/>
</dbReference>
<evidence type="ECO:0000259" key="9">
    <source>
        <dbReference type="SMART" id="SM01217"/>
    </source>
</evidence>
<evidence type="ECO:0000256" key="5">
    <source>
        <dbReference type="ARBA" id="ARBA00022801"/>
    </source>
</evidence>
<keyword evidence="5" id="KW-0378">Hydrolase</keyword>